<dbReference type="GO" id="GO:0005886">
    <property type="term" value="C:plasma membrane"/>
    <property type="evidence" value="ECO:0000318"/>
    <property type="project" value="GO_Central"/>
</dbReference>
<dbReference type="InterPro" id="IPR057244">
    <property type="entry name" value="GAIN_B"/>
</dbReference>
<dbReference type="Pfam" id="PF26588">
    <property type="entry name" value="GAIN_ADGRA3"/>
    <property type="match status" value="1"/>
</dbReference>
<feature type="transmembrane region" description="Helical" evidence="8">
    <location>
        <begin position="2395"/>
        <end position="2417"/>
    </location>
</feature>
<proteinExistence type="predicted"/>
<dbReference type="PROSITE" id="PS50835">
    <property type="entry name" value="IG_LIKE"/>
    <property type="match status" value="1"/>
</dbReference>
<dbReference type="HOGENOM" id="CLU_228282_0_0_1"/>
<dbReference type="InterPro" id="IPR046338">
    <property type="entry name" value="GAIN_dom_sf"/>
</dbReference>
<dbReference type="STRING" id="45351.A7RJE4"/>
<dbReference type="Gene3D" id="1.20.1070.10">
    <property type="entry name" value="Rhodopsin 7-helix transmembrane proteins"/>
    <property type="match status" value="1"/>
</dbReference>
<evidence type="ECO:0000259" key="10">
    <source>
        <dbReference type="PROSITE" id="PS50261"/>
    </source>
</evidence>
<dbReference type="InParanoid" id="A7RJE4"/>
<feature type="transmembrane region" description="Helical" evidence="8">
    <location>
        <begin position="105"/>
        <end position="126"/>
    </location>
</feature>
<feature type="coiled-coil region" evidence="6">
    <location>
        <begin position="198"/>
        <end position="225"/>
    </location>
</feature>
<evidence type="ECO:0000256" key="8">
    <source>
        <dbReference type="SAM" id="Phobius"/>
    </source>
</evidence>
<gene>
    <name evidence="12" type="ORF">NEMVEDRAFT_v1g238736</name>
</gene>
<feature type="region of interest" description="Disordered" evidence="7">
    <location>
        <begin position="29"/>
        <end position="48"/>
    </location>
</feature>
<dbReference type="eggNOG" id="KOG4193">
    <property type="taxonomic scope" value="Eukaryota"/>
</dbReference>
<evidence type="ECO:0000256" key="4">
    <source>
        <dbReference type="ARBA" id="ARBA00023136"/>
    </source>
</evidence>
<evidence type="ECO:0000313" key="12">
    <source>
        <dbReference type="EMBL" id="EDO48362.1"/>
    </source>
</evidence>
<name>A7RJE4_NEMVE</name>
<organism evidence="12 13">
    <name type="scientific">Nematostella vectensis</name>
    <name type="common">Starlet sea anemone</name>
    <dbReference type="NCBI Taxonomy" id="45351"/>
    <lineage>
        <taxon>Eukaryota</taxon>
        <taxon>Metazoa</taxon>
        <taxon>Cnidaria</taxon>
        <taxon>Anthozoa</taxon>
        <taxon>Hexacorallia</taxon>
        <taxon>Actiniaria</taxon>
        <taxon>Edwardsiidae</taxon>
        <taxon>Nematostella</taxon>
    </lineage>
</organism>
<evidence type="ECO:0000256" key="3">
    <source>
        <dbReference type="ARBA" id="ARBA00022989"/>
    </source>
</evidence>
<dbReference type="InterPro" id="IPR036179">
    <property type="entry name" value="Ig-like_dom_sf"/>
</dbReference>
<sequence length="2536" mass="284221">MSRDHWQVPLNTGTYFGLVATPIDNRSLNSHSPSEAYSNNKNNNHYYNYQKVNDDATPESKNGLSGKPNSTIPVRFSRYSNAKKGLKQSTQKSDKLRKCLNVSKVLVPLILAVVIIIILIVVPLTLQASKKKQPTEQSQRRKCSLSQELKDSGLYELIQKVRKSVSKNYPADLVINPASTSEQLWRDYKPFIAKPEQYKQVTDEAEGLLGELEEIRKKIDENKLKGRERKAFYEVQHYLRNSFGTAFEGNYYTGDWMLEPNGFCWSPSCLSVPYFSTALSWYLKPENIGHVRRLIEIIKQFRESILQTIANMRMGVRAGMVRPLEACRAGFLAYRSQFSPIAIQKEKAGSLIRAASMIFRFTNKRERNIDDARVKDLFIYSGVYEQGFLSMLTPEMHREWLKDNGENITESITRNLEEHIGKPILEVLQYLENEHMKYCPPSTVSSGLALLPLEYVYINGVPDYSQRTTQKLPTGEPLNGTRSFLWIAQSMVAKHVTPEELEKLGREQLQIFYAEAVSIAKQATGESDEAQAIAKFKEIIEDPSNYFNQKPFPANESDDNAFLLCTSDEKAKMYCPKRWEALQDWTKYVRKLQNNIKAQLGQIFYTSGPKVTTPTCDNYIFPDYKPAAAFRAYSASWTANCSAGRAGHVLTFFMDKFGPKFSDYSLAAHEYQPGHHTEVQGFFEHFMDKCGDAIAWLTDQSFFSGFSEGWAMYSEHPLMDEDLKMYEGNLLARYGMIQQMNMASLRLIIEPGLHVRGMTRSAALQLFQKYTWDTSDLSSKEITRYQSTYGQGLTYMVGRNAILQARSKAEQELGKEFSIQDFHYAILHQGDLPLDYLPAHIDHYIKCRKNPSSSEYALMSHLLKIKIKNWPADFNLKYSDSLALQHSKKMNRALQNNIKAQLGQIFYTSGPKVTTPTCDNYIFPDYKPAAAFRAYSASWTANCSAGRAGHVLTFFMDKFGPKFSDYSLAAHEYQPGHHTEVQGFFEHFMDKCGDAIAWLTDQSFFSGFSEGWAMYSEHPLMDEDLKMYEGNLLARYGMIQQMGQDGVGVGLEGPNRIRHGSTNGSLLSFWNWNGHHIDFWHVGCFKDTRTRALPFRVISIASTEPDTIVRCANVTWTLGYDAFGVQNGGECWTGVNASGTYDKYGVLDGASCGNDGKGGRWANDVYFLNSSTGGFEMLRCYEAQASLSYQNLGLDSVSEDDIRPILSDMLVTMSRFLGTRLNTCKAVDLVLGSITMIERTDNLEIHFAIIFTTNKSISRDKVNSTLWRCSSIARQNTVLLMNVKTLEVNNVAHSPKEACLPGYGREKGGCALCKANQYSEHQARPCKNCPPGTNTWGRKGVVNKANCTGRNPINVSEKTVTLPFGLKAGEVVAKVTASYISGSLVIPPLVYAIRRVTMATDESSSSKSPKEDDAMDFFSIDDNTGEISITKKFNFSDGVNYVADVNVSDSVAPDLGVITRQVKVRFECRDVCKRSRELYQGVTEVCTETNVTKRINGVNTTSLTISNLDMTTINSCQLRRELEEGNYVLWLQSGSQKLRINFTVQVEEEFSGKPFSIKNFSITNNELKVGVLSHQGPKSFSDSQGVTIVGIERPNCQSVDFACKSKVLTWRNAVGKNGDESCGADPKMMLLRYGDCVALPTTSLLITKAPSEDDPSVTLLCTVKSPLSYNITWYHNNVLIPDLSLTKPDYSFQVTRERQGNYACVAESIAGMTRSTSVLVAPKNMYTWYLLLVSTKKNQPPNDVASKVQSFLNSYHDQNRYSVLKKGEPTDKGRRMKFVVYETKDGSNVTTAYNRLKENLVRGASDELKQLKLKKNNIGVTSAEYCFAEATGKEDIKGKYNWQTTKLSKVVTLSCFYNHEENATRICIGDFASGATWEDPMLERCQYKSKRTRQLHDISQQPITNANAKSTADELKTLLSQTPAKDLNEADASLVADTLDNLVDNKESLNETGDVIVAVVSDIMKMDKKTLSSSKQASTKIVKTLDTLVMTMPLPEGQTSKQLTADSLTLQLNQINISAFSGLTFSKKGSSSVQLPITLFQAGDQYSDRVGFIYYGNNKLFQVDEANVLDDDAEGLVTSDVILSCSVYNTSIRNLSEPVALTFPKPSGVWELKCVYWVDNMSIWSNEGCHVTDNGGCACNHLTSFAMIFSPPGQARDGDDPLTKSLTIVSYVGCAISLVGVLLTLLTYSLFRHLRKTNQQPILINLCIALGLLLVVFLAGASRPEPQLGCQIVAVLLHYLTLAVVLWMGVEGYNLYLQIVQVMATYRRRFMLKAVVFAWGVPAVIVAITATVAAVLVNKNPGSLFSYGSKTACILYDPLYYWIAWFAPVLLTLTINIVVYALVVHKLGCTDAMVNPEKKSVQRYRVRTALAIMVLLGLTWLFGALSFGDKLQRVTFEYLFCIFNSLQGLFIFIFHCLRIKEVRNQWKFFFSGFGISHRGTSDSYQRSKGIGESHHSSEAPYAKVTHYVARHGSDLQRPRKETVSTIVAGANNSVGDTKDFCGENHVDIELKDNYNTGLEFNNGEIGHEEINCDKIV</sequence>
<keyword evidence="13" id="KW-1185">Reference proteome</keyword>
<keyword evidence="5" id="KW-1015">Disulfide bond</keyword>
<evidence type="ECO:0000256" key="5">
    <source>
        <dbReference type="ARBA" id="ARBA00023157"/>
    </source>
</evidence>
<evidence type="ECO:0000313" key="13">
    <source>
        <dbReference type="Proteomes" id="UP000001593"/>
    </source>
</evidence>
<feature type="transmembrane region" description="Helical" evidence="8">
    <location>
        <begin position="2270"/>
        <end position="2297"/>
    </location>
</feature>
<feature type="compositionally biased region" description="Low complexity" evidence="7">
    <location>
        <begin position="37"/>
        <end position="48"/>
    </location>
</feature>
<evidence type="ECO:0000259" key="11">
    <source>
        <dbReference type="PROSITE" id="PS50835"/>
    </source>
</evidence>
<dbReference type="InterPro" id="IPR010281">
    <property type="entry name" value="DUF885"/>
</dbReference>
<dbReference type="GO" id="GO:0007166">
    <property type="term" value="P:cell surface receptor signaling pathway"/>
    <property type="evidence" value="ECO:0007669"/>
    <property type="project" value="InterPro"/>
</dbReference>
<dbReference type="InterPro" id="IPR007110">
    <property type="entry name" value="Ig-like_dom"/>
</dbReference>
<feature type="domain" description="GAIN-B" evidence="9">
    <location>
        <begin position="2006"/>
        <end position="2155"/>
    </location>
</feature>
<evidence type="ECO:0000256" key="7">
    <source>
        <dbReference type="SAM" id="MobiDB-lite"/>
    </source>
</evidence>
<dbReference type="PANTHER" id="PTHR33361:SF2">
    <property type="entry name" value="DUF885 DOMAIN-CONTAINING PROTEIN"/>
    <property type="match status" value="1"/>
</dbReference>
<dbReference type="Gene3D" id="2.60.40.60">
    <property type="entry name" value="Cadherins"/>
    <property type="match status" value="1"/>
</dbReference>
<evidence type="ECO:0000259" key="9">
    <source>
        <dbReference type="PROSITE" id="PS50221"/>
    </source>
</evidence>
<dbReference type="PROSITE" id="PS50221">
    <property type="entry name" value="GAIN_B"/>
    <property type="match status" value="1"/>
</dbReference>
<dbReference type="InterPro" id="IPR000832">
    <property type="entry name" value="GPCR_2_secretin-like"/>
</dbReference>
<dbReference type="InterPro" id="IPR013783">
    <property type="entry name" value="Ig-like_fold"/>
</dbReference>
<dbReference type="GO" id="GO:0004930">
    <property type="term" value="F:G protein-coupled receptor activity"/>
    <property type="evidence" value="ECO:0007669"/>
    <property type="project" value="InterPro"/>
</dbReference>
<keyword evidence="4 8" id="KW-0472">Membrane</keyword>
<reference evidence="12 13" key="1">
    <citation type="journal article" date="2007" name="Science">
        <title>Sea anemone genome reveals ancestral eumetazoan gene repertoire and genomic organization.</title>
        <authorList>
            <person name="Putnam N.H."/>
            <person name="Srivastava M."/>
            <person name="Hellsten U."/>
            <person name="Dirks B."/>
            <person name="Chapman J."/>
            <person name="Salamov A."/>
            <person name="Terry A."/>
            <person name="Shapiro H."/>
            <person name="Lindquist E."/>
            <person name="Kapitonov V.V."/>
            <person name="Jurka J."/>
            <person name="Genikhovich G."/>
            <person name="Grigoriev I.V."/>
            <person name="Lucas S.M."/>
            <person name="Steele R.E."/>
            <person name="Finnerty J.R."/>
            <person name="Technau U."/>
            <person name="Martindale M.Q."/>
            <person name="Rokhsar D.S."/>
        </authorList>
    </citation>
    <scope>NUCLEOTIDE SEQUENCE [LARGE SCALE GENOMIC DNA]</scope>
    <source>
        <strain evidence="13">CH2 X CH6</strain>
    </source>
</reference>
<dbReference type="CDD" id="cd11304">
    <property type="entry name" value="Cadherin_repeat"/>
    <property type="match status" value="1"/>
</dbReference>
<dbReference type="SUPFAM" id="SSF48726">
    <property type="entry name" value="Immunoglobulin"/>
    <property type="match status" value="1"/>
</dbReference>
<feature type="domain" description="Ig-like" evidence="11">
    <location>
        <begin position="1640"/>
        <end position="1721"/>
    </location>
</feature>
<dbReference type="PRINTS" id="PR00249">
    <property type="entry name" value="GPCRSECRETIN"/>
</dbReference>
<dbReference type="Pfam" id="PF05960">
    <property type="entry name" value="DUF885"/>
    <property type="match status" value="2"/>
</dbReference>
<keyword evidence="2 8" id="KW-0812">Transmembrane</keyword>
<feature type="transmembrane region" description="Helical" evidence="8">
    <location>
        <begin position="2364"/>
        <end position="2383"/>
    </location>
</feature>
<dbReference type="SMART" id="SM00303">
    <property type="entry name" value="GPS"/>
    <property type="match status" value="1"/>
</dbReference>
<dbReference type="FunFam" id="1.20.1070.10:FF:000495">
    <property type="entry name" value="Predicted protein"/>
    <property type="match status" value="1"/>
</dbReference>
<feature type="domain" description="G-protein coupled receptors family 2 profile 2" evidence="10">
    <location>
        <begin position="2166"/>
        <end position="2419"/>
    </location>
</feature>
<feature type="transmembrane region" description="Helical" evidence="8">
    <location>
        <begin position="2202"/>
        <end position="2220"/>
    </location>
</feature>
<feature type="transmembrane region" description="Helical" evidence="8">
    <location>
        <begin position="2168"/>
        <end position="2190"/>
    </location>
</feature>
<dbReference type="Proteomes" id="UP000001593">
    <property type="component" value="Unassembled WGS sequence"/>
</dbReference>
<dbReference type="CDD" id="cd15040">
    <property type="entry name" value="7tmB2_Adhesion"/>
    <property type="match status" value="1"/>
</dbReference>
<dbReference type="SUPFAM" id="SSF81321">
    <property type="entry name" value="Family A G protein-coupled receptor-like"/>
    <property type="match status" value="1"/>
</dbReference>
<dbReference type="PANTHER" id="PTHR33361">
    <property type="entry name" value="GLR0591 PROTEIN"/>
    <property type="match status" value="1"/>
</dbReference>
<evidence type="ECO:0000256" key="6">
    <source>
        <dbReference type="SAM" id="Coils"/>
    </source>
</evidence>
<dbReference type="Pfam" id="PF13895">
    <property type="entry name" value="Ig_2"/>
    <property type="match status" value="1"/>
</dbReference>
<dbReference type="Pfam" id="PF01825">
    <property type="entry name" value="GPS"/>
    <property type="match status" value="1"/>
</dbReference>
<evidence type="ECO:0000256" key="2">
    <source>
        <dbReference type="ARBA" id="ARBA00022692"/>
    </source>
</evidence>
<feature type="transmembrane region" description="Helical" evidence="8">
    <location>
        <begin position="2319"/>
        <end position="2343"/>
    </location>
</feature>
<comment type="subcellular location">
    <subcellularLocation>
        <location evidence="1">Membrane</location>
        <topology evidence="1">Multi-pass membrane protein</topology>
    </subcellularLocation>
</comment>
<dbReference type="EMBL" id="DS469514">
    <property type="protein sequence ID" value="EDO48362.1"/>
    <property type="molecule type" value="Genomic_DNA"/>
</dbReference>
<feature type="transmembrane region" description="Helical" evidence="8">
    <location>
        <begin position="2232"/>
        <end position="2250"/>
    </location>
</feature>
<keyword evidence="6" id="KW-0175">Coiled coil</keyword>
<dbReference type="CDD" id="cd00096">
    <property type="entry name" value="Ig"/>
    <property type="match status" value="1"/>
</dbReference>
<dbReference type="InterPro" id="IPR058808">
    <property type="entry name" value="GAIN_ADGRA2/3"/>
</dbReference>
<dbReference type="Pfam" id="PF00002">
    <property type="entry name" value="7tm_2"/>
    <property type="match status" value="1"/>
</dbReference>
<keyword evidence="3 8" id="KW-1133">Transmembrane helix</keyword>
<protein>
    <recommendedName>
        <fullName evidence="14">Ig-like domain-containing protein</fullName>
    </recommendedName>
</protein>
<dbReference type="InterPro" id="IPR017981">
    <property type="entry name" value="GPCR_2-like_7TM"/>
</dbReference>
<accession>A7RJE4</accession>
<evidence type="ECO:0008006" key="14">
    <source>
        <dbReference type="Google" id="ProtNLM"/>
    </source>
</evidence>
<dbReference type="PROSITE" id="PS50261">
    <property type="entry name" value="G_PROTEIN_RECEP_F2_4"/>
    <property type="match status" value="1"/>
</dbReference>
<evidence type="ECO:0000256" key="1">
    <source>
        <dbReference type="ARBA" id="ARBA00004141"/>
    </source>
</evidence>
<dbReference type="InterPro" id="IPR000203">
    <property type="entry name" value="GPS"/>
</dbReference>
<dbReference type="Gene3D" id="2.60.220.50">
    <property type="match status" value="1"/>
</dbReference>
<dbReference type="Gene3D" id="2.60.40.10">
    <property type="entry name" value="Immunoglobulins"/>
    <property type="match status" value="1"/>
</dbReference>